<sequence>MRSAFGSAFGSEFGPHAMTNVPIERVERVERVMSESFNPGIAARDRLGKK</sequence>
<evidence type="ECO:0000313" key="1">
    <source>
        <dbReference type="EMBL" id="OXC75126.1"/>
    </source>
</evidence>
<proteinExistence type="predicted"/>
<organism evidence="1 2">
    <name type="scientific">Caballeronia sordidicola</name>
    <name type="common">Burkholderia sordidicola</name>
    <dbReference type="NCBI Taxonomy" id="196367"/>
    <lineage>
        <taxon>Bacteria</taxon>
        <taxon>Pseudomonadati</taxon>
        <taxon>Pseudomonadota</taxon>
        <taxon>Betaproteobacteria</taxon>
        <taxon>Burkholderiales</taxon>
        <taxon>Burkholderiaceae</taxon>
        <taxon>Caballeronia</taxon>
    </lineage>
</organism>
<reference evidence="2" key="1">
    <citation type="submission" date="2017-01" db="EMBL/GenBank/DDBJ databases">
        <title>Genome Analysis of Deinococcus marmoris KOPRI26562.</title>
        <authorList>
            <person name="Kim J.H."/>
            <person name="Oh H.-M."/>
        </authorList>
    </citation>
    <scope>NUCLEOTIDE SEQUENCE [LARGE SCALE GENOMIC DNA]</scope>
    <source>
        <strain evidence="2">PAMC 26633</strain>
    </source>
</reference>
<dbReference type="EMBL" id="MTHB01000191">
    <property type="protein sequence ID" value="OXC75126.1"/>
    <property type="molecule type" value="Genomic_DNA"/>
</dbReference>
<comment type="caution">
    <text evidence="1">The sequence shown here is derived from an EMBL/GenBank/DDBJ whole genome shotgun (WGS) entry which is preliminary data.</text>
</comment>
<dbReference type="Proteomes" id="UP000214720">
    <property type="component" value="Unassembled WGS sequence"/>
</dbReference>
<gene>
    <name evidence="1" type="ORF">BSU04_28745</name>
</gene>
<accession>A0A226WVA2</accession>
<name>A0A226WVA2_CABSO</name>
<evidence type="ECO:0000313" key="2">
    <source>
        <dbReference type="Proteomes" id="UP000214720"/>
    </source>
</evidence>
<protein>
    <submittedName>
        <fullName evidence="1">Uncharacterized protein</fullName>
    </submittedName>
</protein>
<dbReference type="AlphaFoldDB" id="A0A226WVA2"/>